<dbReference type="PROSITE" id="PS50092">
    <property type="entry name" value="TSP1"/>
    <property type="match status" value="1"/>
</dbReference>
<evidence type="ECO:0000256" key="4">
    <source>
        <dbReference type="PROSITE-ProRule" id="PRU00124"/>
    </source>
</evidence>
<dbReference type="InterPro" id="IPR036383">
    <property type="entry name" value="TSP1_rpt_sf"/>
</dbReference>
<keyword evidence="2 3" id="KW-1015">Disulfide bond</keyword>
<dbReference type="PROSITE" id="PS00022">
    <property type="entry name" value="EGF_1"/>
    <property type="match status" value="1"/>
</dbReference>
<evidence type="ECO:0000256" key="5">
    <source>
        <dbReference type="SAM" id="MobiDB-lite"/>
    </source>
</evidence>
<organism evidence="8 9">
    <name type="scientific">Macrostomum lignano</name>
    <dbReference type="NCBI Taxonomy" id="282301"/>
    <lineage>
        <taxon>Eukaryota</taxon>
        <taxon>Metazoa</taxon>
        <taxon>Spiralia</taxon>
        <taxon>Lophotrochozoa</taxon>
        <taxon>Platyhelminthes</taxon>
        <taxon>Rhabditophora</taxon>
        <taxon>Macrostomorpha</taxon>
        <taxon>Macrostomida</taxon>
        <taxon>Macrostomidae</taxon>
        <taxon>Macrostomum</taxon>
    </lineage>
</organism>
<keyword evidence="9" id="KW-1185">Reference proteome</keyword>
<feature type="compositionally biased region" description="Low complexity" evidence="5">
    <location>
        <begin position="30"/>
        <end position="59"/>
    </location>
</feature>
<dbReference type="Gene3D" id="4.10.400.10">
    <property type="entry name" value="Low-density Lipoprotein Receptor"/>
    <property type="match status" value="1"/>
</dbReference>
<evidence type="ECO:0000256" key="3">
    <source>
        <dbReference type="PROSITE-ProRule" id="PRU00076"/>
    </source>
</evidence>
<dbReference type="SMART" id="SM00192">
    <property type="entry name" value="LDLa"/>
    <property type="match status" value="1"/>
</dbReference>
<feature type="region of interest" description="Disordered" evidence="5">
    <location>
        <begin position="30"/>
        <end position="63"/>
    </location>
</feature>
<feature type="disulfide bond" evidence="4">
    <location>
        <begin position="857"/>
        <end position="872"/>
    </location>
</feature>
<dbReference type="InterPro" id="IPR002172">
    <property type="entry name" value="LDrepeatLR_classA_rpt"/>
</dbReference>
<dbReference type="SUPFAM" id="SSF57424">
    <property type="entry name" value="LDL receptor-like module"/>
    <property type="match status" value="1"/>
</dbReference>
<evidence type="ECO:0000313" key="8">
    <source>
        <dbReference type="EMBL" id="PAA57781.1"/>
    </source>
</evidence>
<keyword evidence="6" id="KW-0732">Signal</keyword>
<dbReference type="PROSITE" id="PS50026">
    <property type="entry name" value="EGF_3"/>
    <property type="match status" value="1"/>
</dbReference>
<feature type="signal peptide" evidence="6">
    <location>
        <begin position="1"/>
        <end position="29"/>
    </location>
</feature>
<dbReference type="InterPro" id="IPR023415">
    <property type="entry name" value="LDLR_class-A_CS"/>
</dbReference>
<dbReference type="InterPro" id="IPR000884">
    <property type="entry name" value="TSP1_rpt"/>
</dbReference>
<dbReference type="CDD" id="cd00112">
    <property type="entry name" value="LDLa"/>
    <property type="match status" value="1"/>
</dbReference>
<dbReference type="AlphaFoldDB" id="A0A267E873"/>
<dbReference type="InterPro" id="IPR000742">
    <property type="entry name" value="EGF"/>
</dbReference>
<dbReference type="STRING" id="282301.A0A267E873"/>
<evidence type="ECO:0000256" key="1">
    <source>
        <dbReference type="ARBA" id="ARBA00022536"/>
    </source>
</evidence>
<keyword evidence="1 3" id="KW-0245">EGF-like domain</keyword>
<feature type="disulfide bond" evidence="3">
    <location>
        <begin position="479"/>
        <end position="496"/>
    </location>
</feature>
<evidence type="ECO:0000313" key="9">
    <source>
        <dbReference type="Proteomes" id="UP000215902"/>
    </source>
</evidence>
<dbReference type="EMBL" id="NIVC01002446">
    <property type="protein sequence ID" value="PAA57781.1"/>
    <property type="molecule type" value="Genomic_DNA"/>
</dbReference>
<evidence type="ECO:0000256" key="2">
    <source>
        <dbReference type="ARBA" id="ARBA00023157"/>
    </source>
</evidence>
<protein>
    <recommendedName>
        <fullName evidence="7">EGF-like domain-containing protein</fullName>
    </recommendedName>
</protein>
<dbReference type="OrthoDB" id="10037294at2759"/>
<dbReference type="PROSITE" id="PS50068">
    <property type="entry name" value="LDLRA_2"/>
    <property type="match status" value="1"/>
</dbReference>
<dbReference type="Pfam" id="PF00090">
    <property type="entry name" value="TSP_1"/>
    <property type="match status" value="1"/>
</dbReference>
<name>A0A267E873_9PLAT</name>
<proteinExistence type="predicted"/>
<feature type="chain" id="PRO_5012967054" description="EGF-like domain-containing protein" evidence="6">
    <location>
        <begin position="30"/>
        <end position="1061"/>
    </location>
</feature>
<dbReference type="InterPro" id="IPR036055">
    <property type="entry name" value="LDL_receptor-like_sf"/>
</dbReference>
<evidence type="ECO:0000259" key="7">
    <source>
        <dbReference type="PROSITE" id="PS50026"/>
    </source>
</evidence>
<gene>
    <name evidence="8" type="ORF">BOX15_Mlig015342g1</name>
</gene>
<feature type="domain" description="EGF-like" evidence="7">
    <location>
        <begin position="469"/>
        <end position="508"/>
    </location>
</feature>
<sequence length="1061" mass="118371">MTASSLKLQQKLAMSVMLLPLLLLPLVLSSTPPTESTNSSTSLPTTTRAPESPTTTEATMQTDGYSVQPGVAAAQLDLADQMANELSEWAGRLSVAGANAADEVRAARYSRTSVGLIGQFQKKLGIAGKLLAFVASMLLPSETEVLADVVIRRFEEVNRRLTGIERQLQRATSSIRVAQETAETLRPYRDCHNAVRNGAQKRSDIMIRMQTARTKHQLTRLAEEFTNWYETSELDARLSNLHRVATRETTSDVGQNLFQSYIELHSCSTSRLAELMLGVVHDMELGYELQMAYHFFRNGAGRASEQLLKAKTDLYQLRSAFDRYYWYCLENTKTMASQVVRNLMEESSRRDTIAKASHVLTGLENRFHRFKWAVAVGVSDLLQTSTLGAENYFMLPTAPSVLVSFADSEQSLRCSDVNLTSTRLIFRCPSDSCAVVASTGTIGSRSCRGVSTLGADVGSDWLVSILSNQAEPCSSPDACSGHGVCRHGAGLTRGVCQCETEFQGDRCAFKDDSSTVSAKLIADMRDSVGQFTGVHTTVDVYYQLLDVQSTLTRELRGLSACTDLNRLVSSDTISEAMYMAELNAQLLKGSRTLNQFGELMHSHVGSRNIEFFLKSLLHKLLGTNQFGIPGRGMVQLFKRCLALNLRSPMCGERYSKSVQRLITGLALMDEAVGESLLTYFSWKKDRTNSADKIVLAYLTKEYKNRTMQFRDHWKSQSCPALRRPLDPNLSDWNQRFCNDSHSFEGLTLNVTCSAGLWRPRSPHITCRRLSDGRLEWSDEPHCDREWSEWSSWSHCSVTCGSGQQTRHRCLGDDCTRRDFSSKSCTRIDCCVARYGDGNFFRCRHSGGSQCIQKDRVCDGIPDCSDGSDESGCNFVRAGQLISLRSSAFLAYAINCYCASRCLFQPVHCYMKYCSNWHTGCSDSYTHYYIYSPSRRPGEVIHSGDVVGFMYDWGRHNWLSCTWRDSKCTTRNCPGGDVSQVSSGCGGEKFVIYSVQNDGRCRGQSNCVGRPIRRSELIALRHSSGWLSAPAMDAEVRVRGCLHHYSMARANGCKNEVWKIFN</sequence>
<accession>A0A267E873</accession>
<comment type="caution">
    <text evidence="3">Lacks conserved residue(s) required for the propagation of feature annotation.</text>
</comment>
<evidence type="ECO:0000256" key="6">
    <source>
        <dbReference type="SAM" id="SignalP"/>
    </source>
</evidence>
<dbReference type="Proteomes" id="UP000215902">
    <property type="component" value="Unassembled WGS sequence"/>
</dbReference>
<dbReference type="Gene3D" id="2.20.100.10">
    <property type="entry name" value="Thrombospondin type-1 (TSP1) repeat"/>
    <property type="match status" value="1"/>
</dbReference>
<dbReference type="SUPFAM" id="SSF82895">
    <property type="entry name" value="TSP-1 type 1 repeat"/>
    <property type="match status" value="1"/>
</dbReference>
<reference evidence="8 9" key="1">
    <citation type="submission" date="2017-06" db="EMBL/GenBank/DDBJ databases">
        <title>A platform for efficient transgenesis in Macrostomum lignano, a flatworm model organism for stem cell research.</title>
        <authorList>
            <person name="Berezikov E."/>
        </authorList>
    </citation>
    <scope>NUCLEOTIDE SEQUENCE [LARGE SCALE GENOMIC DNA]</scope>
    <source>
        <strain evidence="8">DV1</strain>
        <tissue evidence="8">Whole organism</tissue>
    </source>
</reference>
<feature type="disulfide bond" evidence="3">
    <location>
        <begin position="498"/>
        <end position="507"/>
    </location>
</feature>
<dbReference type="PROSITE" id="PS01209">
    <property type="entry name" value="LDLRA_1"/>
    <property type="match status" value="1"/>
</dbReference>
<dbReference type="Pfam" id="PF00057">
    <property type="entry name" value="Ldl_recept_a"/>
    <property type="match status" value="1"/>
</dbReference>
<dbReference type="SMART" id="SM00209">
    <property type="entry name" value="TSP1"/>
    <property type="match status" value="1"/>
</dbReference>
<comment type="caution">
    <text evidence="8">The sequence shown here is derived from an EMBL/GenBank/DDBJ whole genome shotgun (WGS) entry which is preliminary data.</text>
</comment>